<organism evidence="2">
    <name type="scientific">Caenorhabditis brenneri</name>
    <name type="common">Nematode worm</name>
    <dbReference type="NCBI Taxonomy" id="135651"/>
    <lineage>
        <taxon>Eukaryota</taxon>
        <taxon>Metazoa</taxon>
        <taxon>Ecdysozoa</taxon>
        <taxon>Nematoda</taxon>
        <taxon>Chromadorea</taxon>
        <taxon>Rhabditida</taxon>
        <taxon>Rhabditina</taxon>
        <taxon>Rhabditomorpha</taxon>
        <taxon>Rhabditoidea</taxon>
        <taxon>Rhabditidae</taxon>
        <taxon>Peloderinae</taxon>
        <taxon>Caenorhabditis</taxon>
    </lineage>
</organism>
<dbReference type="PANTHER" id="PTHR12904">
    <property type="match status" value="1"/>
</dbReference>
<name>G0M7E6_CAEBE</name>
<dbReference type="eggNOG" id="KOG3665">
    <property type="taxonomic scope" value="Eukaryota"/>
</dbReference>
<gene>
    <name evidence="1" type="primary">Cbn-gadr-3</name>
    <name evidence="1" type="ORF">CAEBREN_01392</name>
</gene>
<dbReference type="GO" id="GO:0031462">
    <property type="term" value="C:Cul2-RING ubiquitin ligase complex"/>
    <property type="evidence" value="ECO:0007669"/>
    <property type="project" value="TreeGrafter"/>
</dbReference>
<proteinExistence type="predicted"/>
<dbReference type="PANTHER" id="PTHR12904:SF28">
    <property type="entry name" value="ATP SYNTHASE SUBUNIT ALPHA-RELATED"/>
    <property type="match status" value="1"/>
</dbReference>
<evidence type="ECO:0000313" key="2">
    <source>
        <dbReference type="Proteomes" id="UP000008068"/>
    </source>
</evidence>
<reference evidence="2" key="1">
    <citation type="submission" date="2011-07" db="EMBL/GenBank/DDBJ databases">
        <authorList>
            <consortium name="Caenorhabditis brenneri Sequencing and Analysis Consortium"/>
            <person name="Wilson R.K."/>
        </authorList>
    </citation>
    <scope>NUCLEOTIDE SEQUENCE [LARGE SCALE GENOMIC DNA]</scope>
    <source>
        <strain evidence="2">PB2801</strain>
    </source>
</reference>
<accession>G0M7E6</accession>
<dbReference type="AlphaFoldDB" id="G0M7E6"/>
<dbReference type="EMBL" id="GL379786">
    <property type="protein sequence ID" value="EGT30117.1"/>
    <property type="molecule type" value="Genomic_DNA"/>
</dbReference>
<keyword evidence="2" id="KW-1185">Reference proteome</keyword>
<evidence type="ECO:0000313" key="1">
    <source>
        <dbReference type="EMBL" id="EGT30117.1"/>
    </source>
</evidence>
<dbReference type="InterPro" id="IPR032675">
    <property type="entry name" value="LRR_dom_sf"/>
</dbReference>
<dbReference type="InterPro" id="IPR051341">
    <property type="entry name" value="Zyg-11_UBL_adapter"/>
</dbReference>
<dbReference type="Gene3D" id="3.80.10.10">
    <property type="entry name" value="Ribonuclease Inhibitor"/>
    <property type="match status" value="1"/>
</dbReference>
<dbReference type="OrthoDB" id="5838776at2759"/>
<protein>
    <submittedName>
        <fullName evidence="1">CBN-GADR-3 protein</fullName>
    </submittedName>
</protein>
<dbReference type="HOGENOM" id="CLU_381408_0_0_1"/>
<dbReference type="SUPFAM" id="SSF52047">
    <property type="entry name" value="RNI-like"/>
    <property type="match status" value="1"/>
</dbReference>
<dbReference type="InParanoid" id="G0M7E6"/>
<dbReference type="OMA" id="GNCEHES"/>
<sequence length="726" mass="84782">MNFCSLKDLCSDVAQTHILRSTYLDYNVELDTFSSNELYHAMQQNDPSFPHPEIVNYIAMKMNVTHVNVEDCFLDNNKINMISQFSLDLLVLGDYYNFTCTEEKPKFCMEEFLKKLLNEYSRLKLQHLAMNGLPVGRSKRWAKSVSLMLPALTNLVISGVKLSASEFSSICDNFQLLHWLDISDTGIANLQGIWKISNLEILAIGGLHFTRASQMAEITYLKKLKHLELVSRRFNTEKEYLLKMYMDCKYRLRNLEFIDCSSNHMTEILVWKLVQSHRHLQKIAVVDTRVTLTRIGKTNLLTTSSLKSATETLNHYIGTQNKKMIEIAMDKVWEERVSYFDDAEDTVLTDWFDAICKVAEKFRNRHHLYSISTQHLASFLRENRVMLLTTADRHRLFRVLTSTWDSFHSCASMGNCEHESQLQTFQIFNNDELLNTPGLDLADIYRNISEVAVVKAVNPPKEVCLDAMSKILTILKNRNSTEIFDDDELLKDLLDLLPKLYKWLARPWYRKVAILIDKLTESSLDAFVSLGGVNIFAHHLKRFKFIEVFNILTRVAQSSKHKEELLKPMNFQKLRYRFGRIVSFPPSQEPEIMERMYSVSSLMATLLVGTENRTTYPNLKLQNDKLAQIFTRMRHQRMISTEQHKMANLLDVLFFCDLHGPLAWALWTTEERLRNGSKISRRNFLFLVRILTYRTREGKESMRILIANFLQHIRLFEDEYVEEDEN</sequence>
<dbReference type="Proteomes" id="UP000008068">
    <property type="component" value="Unassembled WGS sequence"/>
</dbReference>